<evidence type="ECO:0000259" key="2">
    <source>
        <dbReference type="Pfam" id="PF06283"/>
    </source>
</evidence>
<organism evidence="3 4">
    <name type="scientific">Flectobacillus roseus</name>
    <dbReference type="NCBI Taxonomy" id="502259"/>
    <lineage>
        <taxon>Bacteria</taxon>
        <taxon>Pseudomonadati</taxon>
        <taxon>Bacteroidota</taxon>
        <taxon>Cytophagia</taxon>
        <taxon>Cytophagales</taxon>
        <taxon>Flectobacillaceae</taxon>
        <taxon>Flectobacillus</taxon>
    </lineage>
</organism>
<dbReference type="InterPro" id="IPR029062">
    <property type="entry name" value="Class_I_gatase-like"/>
</dbReference>
<dbReference type="EMBL" id="JASHIF010000024">
    <property type="protein sequence ID" value="MDI9861995.1"/>
    <property type="molecule type" value="Genomic_DNA"/>
</dbReference>
<feature type="signal peptide" evidence="1">
    <location>
        <begin position="1"/>
        <end position="20"/>
    </location>
</feature>
<dbReference type="PANTHER" id="PTHR40469:SF2">
    <property type="entry name" value="GALACTOSE-BINDING DOMAIN-LIKE SUPERFAMILY PROTEIN"/>
    <property type="match status" value="1"/>
</dbReference>
<dbReference type="RefSeq" id="WP_283346327.1">
    <property type="nucleotide sequence ID" value="NZ_JASHIF010000024.1"/>
</dbReference>
<feature type="domain" description="ThuA-like" evidence="2">
    <location>
        <begin position="30"/>
        <end position="245"/>
    </location>
</feature>
<accession>A0ABT6YEH5</accession>
<gene>
    <name evidence="3" type="ORF">QM524_22420</name>
</gene>
<feature type="chain" id="PRO_5046823142" evidence="1">
    <location>
        <begin position="21"/>
        <end position="257"/>
    </location>
</feature>
<dbReference type="Gene3D" id="3.40.50.880">
    <property type="match status" value="1"/>
</dbReference>
<dbReference type="InterPro" id="IPR029010">
    <property type="entry name" value="ThuA-like"/>
</dbReference>
<keyword evidence="1" id="KW-0732">Signal</keyword>
<comment type="caution">
    <text evidence="3">The sequence shown here is derived from an EMBL/GenBank/DDBJ whole genome shotgun (WGS) entry which is preliminary data.</text>
</comment>
<sequence length="257" mass="28929">MKKVCFALMLVAGVIFNMTAQEANPLKGKKILVFSKTAGFRHSSIPYGISAMFELGKKYGFSVDTTQNASLFNEDNLKQYKVVVFNNTTGDVLDAQQQTAFEHYIQAGGGFVGIHAASDTEYDWAWYGKMVGGYFDGHPGKHVSNVQMGKFTVTDAKHPSTEKLPASFERKDEFYNFKQFNKEVKVLLTVDEKSYQEGTMGDFHPMAWYHLYDGGRAFYTNWGHTHETFSDEIPMNHIWGGLLWAGSGKPVKAKKNK</sequence>
<protein>
    <submittedName>
        <fullName evidence="3">ThuA domain-containing protein</fullName>
    </submittedName>
</protein>
<name>A0ABT6YEH5_9BACT</name>
<evidence type="ECO:0000313" key="4">
    <source>
        <dbReference type="Proteomes" id="UP001236507"/>
    </source>
</evidence>
<dbReference type="Pfam" id="PF06283">
    <property type="entry name" value="ThuA"/>
    <property type="match status" value="1"/>
</dbReference>
<dbReference type="Proteomes" id="UP001236507">
    <property type="component" value="Unassembled WGS sequence"/>
</dbReference>
<keyword evidence="4" id="KW-1185">Reference proteome</keyword>
<evidence type="ECO:0000256" key="1">
    <source>
        <dbReference type="SAM" id="SignalP"/>
    </source>
</evidence>
<dbReference type="PANTHER" id="PTHR40469">
    <property type="entry name" value="SECRETED GLYCOSYL HYDROLASE"/>
    <property type="match status" value="1"/>
</dbReference>
<dbReference type="SUPFAM" id="SSF52317">
    <property type="entry name" value="Class I glutamine amidotransferase-like"/>
    <property type="match status" value="1"/>
</dbReference>
<evidence type="ECO:0000313" key="3">
    <source>
        <dbReference type="EMBL" id="MDI9861995.1"/>
    </source>
</evidence>
<proteinExistence type="predicted"/>
<reference evidence="3 4" key="1">
    <citation type="submission" date="2023-05" db="EMBL/GenBank/DDBJ databases">
        <title>Novel species of genus Flectobacillus isolated from stream in China.</title>
        <authorList>
            <person name="Lu H."/>
        </authorList>
    </citation>
    <scope>NUCLEOTIDE SEQUENCE [LARGE SCALE GENOMIC DNA]</scope>
    <source>
        <strain evidence="3 4">KCTC 42575</strain>
    </source>
</reference>